<evidence type="ECO:0000313" key="2">
    <source>
        <dbReference type="Proteomes" id="UP000600799"/>
    </source>
</evidence>
<comment type="caution">
    <text evidence="1">The sequence shown here is derived from an EMBL/GenBank/DDBJ whole genome shotgun (WGS) entry which is preliminary data.</text>
</comment>
<accession>A0ABS0HD07</accession>
<keyword evidence="2" id="KW-1185">Reference proteome</keyword>
<dbReference type="Pfam" id="PF13692">
    <property type="entry name" value="Glyco_trans_1_4"/>
    <property type="match status" value="1"/>
</dbReference>
<sequence length="359" mass="39900">MMLEALRELEPNLVVCHRSPWTGIEDKSVLGPRARVMVLLRWLAAYPALLFAYLRAPRHDRVVVPYPGILDVLILYPFARLRGAQICWDMFLSAYDTVVIDRQMLRANGLFARLLYATEWLATRAAQTILLDTREHARYIADLYRLPAARTKSVWVGVESDVFTPARNPPTGKPVKVLFYGQFIPLHGLPVIVEAIRQIAGRLDAPAMEFTIIGTGQEQPTVDAMIKEHQLGNLRRVPWVDYSLLGQKIADASICLGVFAADGKAARVIPNKVFQILAAKRPLVTMDCPAIREIIALGRSIRLVRPGDPSDLADALVALANELCDPAKAAEIHEAAQKEMPMVGMTVVREQLASVLETQ</sequence>
<evidence type="ECO:0000313" key="1">
    <source>
        <dbReference type="EMBL" id="MBF9149900.1"/>
    </source>
</evidence>
<reference evidence="1 2" key="1">
    <citation type="submission" date="2020-11" db="EMBL/GenBank/DDBJ databases">
        <title>The genome sequence of Novosphingobium sp. 1Y9A.</title>
        <authorList>
            <person name="Liu Y."/>
        </authorList>
    </citation>
    <scope>NUCLEOTIDE SEQUENCE [LARGE SCALE GENOMIC DNA]</scope>
    <source>
        <strain evidence="1 2">1Y9A</strain>
    </source>
</reference>
<proteinExistence type="predicted"/>
<dbReference type="SUPFAM" id="SSF53756">
    <property type="entry name" value="UDP-Glycosyltransferase/glycogen phosphorylase"/>
    <property type="match status" value="1"/>
</dbReference>
<dbReference type="Gene3D" id="3.40.50.2000">
    <property type="entry name" value="Glycogen Phosphorylase B"/>
    <property type="match status" value="1"/>
</dbReference>
<dbReference type="Proteomes" id="UP000600799">
    <property type="component" value="Unassembled WGS sequence"/>
</dbReference>
<gene>
    <name evidence="1" type="ORF">I2488_02665</name>
</gene>
<dbReference type="EMBL" id="JADQDC010000002">
    <property type="protein sequence ID" value="MBF9149900.1"/>
    <property type="molecule type" value="Genomic_DNA"/>
</dbReference>
<organism evidence="1 2">
    <name type="scientific">Novosphingobium jiangmenense</name>
    <dbReference type="NCBI Taxonomy" id="2791981"/>
    <lineage>
        <taxon>Bacteria</taxon>
        <taxon>Pseudomonadati</taxon>
        <taxon>Pseudomonadota</taxon>
        <taxon>Alphaproteobacteria</taxon>
        <taxon>Sphingomonadales</taxon>
        <taxon>Sphingomonadaceae</taxon>
        <taxon>Novosphingobium</taxon>
    </lineage>
</organism>
<name>A0ABS0HD07_9SPHN</name>
<dbReference type="PANTHER" id="PTHR12526:SF600">
    <property type="entry name" value="GLYCOSYL TRANSFERASE GROUP 1"/>
    <property type="match status" value="1"/>
</dbReference>
<protein>
    <submittedName>
        <fullName evidence="1">Glycosyltransferase</fullName>
    </submittedName>
</protein>
<dbReference type="PANTHER" id="PTHR12526">
    <property type="entry name" value="GLYCOSYLTRANSFERASE"/>
    <property type="match status" value="1"/>
</dbReference>